<accession>A0A8H3UM78</accession>
<evidence type="ECO:0000313" key="2">
    <source>
        <dbReference type="Proteomes" id="UP000433883"/>
    </source>
</evidence>
<protein>
    <submittedName>
        <fullName evidence="1">Uncharacterized protein</fullName>
    </submittedName>
</protein>
<dbReference type="Gene3D" id="2.130.10.10">
    <property type="entry name" value="YVTN repeat-like/Quinoprotein amine dehydrogenase"/>
    <property type="match status" value="1"/>
</dbReference>
<proteinExistence type="predicted"/>
<sequence length="213" mass="24070">MQNGCFPDDPYAAFDTFLCTDATTLSRGNMKLRDSKSKHLAFRAHGRRVFTCLQFDGDKIITGSDDKHIHVYDTKTGHKIKRLIGDGGGVWTLQNDGNTLASGPDHGDYSFELNCRSEKSWNKLRGQGFQLVGYIDCVNWISDKQKDVSDMEKDARDQIAIIAFYRHETVGKIDQLVRRFAIVETYVCAVDAAMIDPFTTRTRPFCTSQKLSL</sequence>
<dbReference type="InterPro" id="IPR036322">
    <property type="entry name" value="WD40_repeat_dom_sf"/>
</dbReference>
<name>A0A8H3UM78_VENIN</name>
<gene>
    <name evidence="1" type="ORF">BLS_004154</name>
</gene>
<comment type="caution">
    <text evidence="1">The sequence shown here is derived from an EMBL/GenBank/DDBJ whole genome shotgun (WGS) entry which is preliminary data.</text>
</comment>
<dbReference type="AlphaFoldDB" id="A0A8H3UM78"/>
<dbReference type="SUPFAM" id="SSF50978">
    <property type="entry name" value="WD40 repeat-like"/>
    <property type="match status" value="1"/>
</dbReference>
<reference evidence="1 2" key="1">
    <citation type="submission" date="2019-11" db="EMBL/GenBank/DDBJ databases">
        <title>Venturia inaequalis Genome Resource.</title>
        <authorList>
            <person name="Lichtner F.J."/>
        </authorList>
    </citation>
    <scope>NUCLEOTIDE SEQUENCE [LARGE SCALE GENOMIC DNA]</scope>
    <source>
        <strain evidence="1">Bline_iso_100314</strain>
    </source>
</reference>
<dbReference type="EMBL" id="WNWQ01000271">
    <property type="protein sequence ID" value="KAE9972195.1"/>
    <property type="molecule type" value="Genomic_DNA"/>
</dbReference>
<dbReference type="Pfam" id="PF00400">
    <property type="entry name" value="WD40"/>
    <property type="match status" value="1"/>
</dbReference>
<dbReference type="InterPro" id="IPR015943">
    <property type="entry name" value="WD40/YVTN_repeat-like_dom_sf"/>
</dbReference>
<evidence type="ECO:0000313" key="1">
    <source>
        <dbReference type="EMBL" id="KAE9972195.1"/>
    </source>
</evidence>
<organism evidence="1 2">
    <name type="scientific">Venturia inaequalis</name>
    <name type="common">Apple scab fungus</name>
    <dbReference type="NCBI Taxonomy" id="5025"/>
    <lineage>
        <taxon>Eukaryota</taxon>
        <taxon>Fungi</taxon>
        <taxon>Dikarya</taxon>
        <taxon>Ascomycota</taxon>
        <taxon>Pezizomycotina</taxon>
        <taxon>Dothideomycetes</taxon>
        <taxon>Pleosporomycetidae</taxon>
        <taxon>Venturiales</taxon>
        <taxon>Venturiaceae</taxon>
        <taxon>Venturia</taxon>
    </lineage>
</organism>
<dbReference type="Proteomes" id="UP000433883">
    <property type="component" value="Unassembled WGS sequence"/>
</dbReference>
<dbReference type="InterPro" id="IPR001680">
    <property type="entry name" value="WD40_rpt"/>
</dbReference>